<dbReference type="GO" id="GO:0016020">
    <property type="term" value="C:membrane"/>
    <property type="evidence" value="ECO:0007669"/>
    <property type="project" value="UniProtKB-SubCell"/>
</dbReference>
<dbReference type="InterPro" id="IPR004254">
    <property type="entry name" value="AdipoR/HlyIII-related"/>
</dbReference>
<dbReference type="PANTHER" id="PTHR20855:SF52">
    <property type="entry name" value="ADIPONECTIN RECEPTOR PROTEIN"/>
    <property type="match status" value="1"/>
</dbReference>
<sequence length="309" mass="35207">MAILGLVFRRALDLFRRVTSPESKSSSEDNSTGNGQPRLCHFDDLPKWYQDNPYILSAYRPVSDSYHSCVYSLGYLHNESMNIYTHLTPAILLALALPTLQIQISRIYHDAPWTDRYMLTLTPMTALLTLTLSSTYHTFMNHSPYVSLNCLLFDYTGILALILSSFISGIYVGFYESPIHQRMYWAMIASLIAVSCLLVLHPRLQGPLYRPHRTTAFTLTALSGFAPVIHGCVFHGVYEAFWNRGVMWWLAEGFWFPESSTWAKEKGPDGKMRGNFDVWGSSHQLFHCCVVLGAGCHCWGVWWAWRSAV</sequence>
<evidence type="ECO:0000256" key="1">
    <source>
        <dbReference type="ARBA" id="ARBA00004141"/>
    </source>
</evidence>
<keyword evidence="3 7" id="KW-0812">Transmembrane</keyword>
<comment type="subcellular location">
    <subcellularLocation>
        <location evidence="1">Membrane</location>
        <topology evidence="1">Multi-pass membrane protein</topology>
    </subcellularLocation>
</comment>
<dbReference type="EMBL" id="JAGMWT010000034">
    <property type="protein sequence ID" value="KAH7109102.1"/>
    <property type="molecule type" value="Genomic_DNA"/>
</dbReference>
<dbReference type="Pfam" id="PF03006">
    <property type="entry name" value="HlyIII"/>
    <property type="match status" value="1"/>
</dbReference>
<dbReference type="GO" id="GO:0006882">
    <property type="term" value="P:intracellular zinc ion homeostasis"/>
    <property type="evidence" value="ECO:0007669"/>
    <property type="project" value="TreeGrafter"/>
</dbReference>
<proteinExistence type="inferred from homology"/>
<feature type="binding site" evidence="6">
    <location>
        <position position="283"/>
    </location>
    <ligand>
        <name>Zn(2+)</name>
        <dbReference type="ChEBI" id="CHEBI:29105"/>
    </ligand>
</feature>
<feature type="transmembrane region" description="Helical" evidence="7">
    <location>
        <begin position="116"/>
        <end position="139"/>
    </location>
</feature>
<keyword evidence="6" id="KW-0479">Metal-binding</keyword>
<protein>
    <submittedName>
        <fullName evidence="8">Hemolysin-III related-domain-containing protein</fullName>
    </submittedName>
</protein>
<dbReference type="GO" id="GO:0038023">
    <property type="term" value="F:signaling receptor activity"/>
    <property type="evidence" value="ECO:0007669"/>
    <property type="project" value="TreeGrafter"/>
</dbReference>
<comment type="similarity">
    <text evidence="2">Belongs to the ADIPOR family.</text>
</comment>
<feature type="transmembrane region" description="Helical" evidence="7">
    <location>
        <begin position="284"/>
        <end position="305"/>
    </location>
</feature>
<reference evidence="8" key="1">
    <citation type="journal article" date="2021" name="Nat. Commun.">
        <title>Genetic determinants of endophytism in the Arabidopsis root mycobiome.</title>
        <authorList>
            <person name="Mesny F."/>
            <person name="Miyauchi S."/>
            <person name="Thiergart T."/>
            <person name="Pickel B."/>
            <person name="Atanasova L."/>
            <person name="Karlsson M."/>
            <person name="Huettel B."/>
            <person name="Barry K.W."/>
            <person name="Haridas S."/>
            <person name="Chen C."/>
            <person name="Bauer D."/>
            <person name="Andreopoulos W."/>
            <person name="Pangilinan J."/>
            <person name="LaButti K."/>
            <person name="Riley R."/>
            <person name="Lipzen A."/>
            <person name="Clum A."/>
            <person name="Drula E."/>
            <person name="Henrissat B."/>
            <person name="Kohler A."/>
            <person name="Grigoriev I.V."/>
            <person name="Martin F.M."/>
            <person name="Hacquard S."/>
        </authorList>
    </citation>
    <scope>NUCLEOTIDE SEQUENCE</scope>
    <source>
        <strain evidence="8">MPI-CAGE-CH-0243</strain>
    </source>
</reference>
<keyword evidence="5 7" id="KW-0472">Membrane</keyword>
<feature type="binding site" evidence="6">
    <location>
        <position position="137"/>
    </location>
    <ligand>
        <name>Zn(2+)</name>
        <dbReference type="ChEBI" id="CHEBI:29105"/>
    </ligand>
</feature>
<keyword evidence="6" id="KW-0862">Zinc</keyword>
<comment type="caution">
    <text evidence="8">The sequence shown here is derived from an EMBL/GenBank/DDBJ whole genome shotgun (WGS) entry which is preliminary data.</text>
</comment>
<dbReference type="GO" id="GO:0046872">
    <property type="term" value="F:metal ion binding"/>
    <property type="evidence" value="ECO:0007669"/>
    <property type="project" value="UniProtKB-KW"/>
</dbReference>
<evidence type="ECO:0000256" key="2">
    <source>
        <dbReference type="ARBA" id="ARBA00007018"/>
    </source>
</evidence>
<keyword evidence="4 7" id="KW-1133">Transmembrane helix</keyword>
<dbReference type="AlphaFoldDB" id="A0A9P9CY76"/>
<evidence type="ECO:0000256" key="3">
    <source>
        <dbReference type="ARBA" id="ARBA00022692"/>
    </source>
</evidence>
<feature type="transmembrane region" description="Helical" evidence="7">
    <location>
        <begin position="184"/>
        <end position="204"/>
    </location>
</feature>
<keyword evidence="9" id="KW-1185">Reference proteome</keyword>
<evidence type="ECO:0000256" key="6">
    <source>
        <dbReference type="PIRSR" id="PIRSR604254-1"/>
    </source>
</evidence>
<name>A0A9P9CY76_9PLEO</name>
<feature type="transmembrane region" description="Helical" evidence="7">
    <location>
        <begin position="216"/>
        <end position="238"/>
    </location>
</feature>
<feature type="transmembrane region" description="Helical" evidence="7">
    <location>
        <begin position="151"/>
        <end position="172"/>
    </location>
</feature>
<evidence type="ECO:0000256" key="7">
    <source>
        <dbReference type="SAM" id="Phobius"/>
    </source>
</evidence>
<accession>A0A9P9CY76</accession>
<evidence type="ECO:0000313" key="8">
    <source>
        <dbReference type="EMBL" id="KAH7109102.1"/>
    </source>
</evidence>
<dbReference type="OrthoDB" id="529367at2759"/>
<evidence type="ECO:0000256" key="4">
    <source>
        <dbReference type="ARBA" id="ARBA00022989"/>
    </source>
</evidence>
<evidence type="ECO:0000313" key="9">
    <source>
        <dbReference type="Proteomes" id="UP000700596"/>
    </source>
</evidence>
<dbReference type="PANTHER" id="PTHR20855">
    <property type="entry name" value="ADIPOR/PROGESTIN RECEPTOR-RELATED"/>
    <property type="match status" value="1"/>
</dbReference>
<gene>
    <name evidence="8" type="ORF">B0J11DRAFT_554814</name>
</gene>
<feature type="transmembrane region" description="Helical" evidence="7">
    <location>
        <begin position="83"/>
        <end position="104"/>
    </location>
</feature>
<dbReference type="Proteomes" id="UP000700596">
    <property type="component" value="Unassembled WGS sequence"/>
</dbReference>
<organism evidence="8 9">
    <name type="scientific">Dendryphion nanum</name>
    <dbReference type="NCBI Taxonomy" id="256645"/>
    <lineage>
        <taxon>Eukaryota</taxon>
        <taxon>Fungi</taxon>
        <taxon>Dikarya</taxon>
        <taxon>Ascomycota</taxon>
        <taxon>Pezizomycotina</taxon>
        <taxon>Dothideomycetes</taxon>
        <taxon>Pleosporomycetidae</taxon>
        <taxon>Pleosporales</taxon>
        <taxon>Torulaceae</taxon>
        <taxon>Dendryphion</taxon>
    </lineage>
</organism>
<feature type="binding site" evidence="6">
    <location>
        <position position="287"/>
    </location>
    <ligand>
        <name>Zn(2+)</name>
        <dbReference type="ChEBI" id="CHEBI:29105"/>
    </ligand>
</feature>
<evidence type="ECO:0000256" key="5">
    <source>
        <dbReference type="ARBA" id="ARBA00023136"/>
    </source>
</evidence>